<dbReference type="Pfam" id="PF00028">
    <property type="entry name" value="Cadherin"/>
    <property type="match status" value="8"/>
</dbReference>
<evidence type="ECO:0008006" key="13">
    <source>
        <dbReference type="Google" id="ProtNLM"/>
    </source>
</evidence>
<evidence type="ECO:0000256" key="2">
    <source>
        <dbReference type="ARBA" id="ARBA00022692"/>
    </source>
</evidence>
<dbReference type="OrthoDB" id="9949162at2759"/>
<keyword evidence="4 7" id="KW-0106">Calcium</keyword>
<feature type="domain" description="Cadherin" evidence="9">
    <location>
        <begin position="570"/>
        <end position="682"/>
    </location>
</feature>
<organism evidence="11 12">
    <name type="scientific">Chiloscyllium punctatum</name>
    <name type="common">Brownbanded bambooshark</name>
    <name type="synonym">Hemiscyllium punctatum</name>
    <dbReference type="NCBI Taxonomy" id="137246"/>
    <lineage>
        <taxon>Eukaryota</taxon>
        <taxon>Metazoa</taxon>
        <taxon>Chordata</taxon>
        <taxon>Craniata</taxon>
        <taxon>Vertebrata</taxon>
        <taxon>Chondrichthyes</taxon>
        <taxon>Elasmobranchii</taxon>
        <taxon>Galeomorphii</taxon>
        <taxon>Galeoidea</taxon>
        <taxon>Orectolobiformes</taxon>
        <taxon>Hemiscylliidae</taxon>
        <taxon>Chiloscyllium</taxon>
    </lineage>
</organism>
<dbReference type="EMBL" id="BEZZ01000559">
    <property type="protein sequence ID" value="GCC34006.1"/>
    <property type="molecule type" value="Genomic_DNA"/>
</dbReference>
<feature type="domain" description="Cadherin" evidence="9">
    <location>
        <begin position="248"/>
        <end position="346"/>
    </location>
</feature>
<dbReference type="InterPro" id="IPR020894">
    <property type="entry name" value="Cadherin_CS"/>
</dbReference>
<feature type="domain" description="Cadherin" evidence="9">
    <location>
        <begin position="1119"/>
        <end position="1221"/>
    </location>
</feature>
<feature type="domain" description="Cadherin" evidence="9">
    <location>
        <begin position="682"/>
        <end position="787"/>
    </location>
</feature>
<keyword evidence="3" id="KW-0677">Repeat</keyword>
<feature type="domain" description="Cadherin" evidence="9">
    <location>
        <begin position="902"/>
        <end position="1007"/>
    </location>
</feature>
<dbReference type="GO" id="GO:0005509">
    <property type="term" value="F:calcium ion binding"/>
    <property type="evidence" value="ECO:0007669"/>
    <property type="project" value="UniProtKB-UniRule"/>
</dbReference>
<dbReference type="InterPro" id="IPR002126">
    <property type="entry name" value="Cadherin-like_dom"/>
</dbReference>
<evidence type="ECO:0000256" key="1">
    <source>
        <dbReference type="ARBA" id="ARBA00004370"/>
    </source>
</evidence>
<keyword evidence="12" id="KW-1185">Reference proteome</keyword>
<feature type="domain" description="Cadherin" evidence="9">
    <location>
        <begin position="788"/>
        <end position="900"/>
    </location>
</feature>
<dbReference type="InterPro" id="IPR003410">
    <property type="entry name" value="HYR_dom"/>
</dbReference>
<feature type="domain" description="Cadherin" evidence="9">
    <location>
        <begin position="2"/>
        <end position="42"/>
    </location>
</feature>
<comment type="subcellular location">
    <subcellularLocation>
        <location evidence="1">Membrane</location>
    </subcellularLocation>
</comment>
<feature type="transmembrane region" description="Helical" evidence="8">
    <location>
        <begin position="1551"/>
        <end position="1575"/>
    </location>
</feature>
<keyword evidence="5 8" id="KW-1133">Transmembrane helix</keyword>
<evidence type="ECO:0000256" key="4">
    <source>
        <dbReference type="ARBA" id="ARBA00022837"/>
    </source>
</evidence>
<keyword evidence="6 8" id="KW-0472">Membrane</keyword>
<reference evidence="11 12" key="1">
    <citation type="journal article" date="2018" name="Nat. Ecol. Evol.">
        <title>Shark genomes provide insights into elasmobranch evolution and the origin of vertebrates.</title>
        <authorList>
            <person name="Hara Y"/>
            <person name="Yamaguchi K"/>
            <person name="Onimaru K"/>
            <person name="Kadota M"/>
            <person name="Koyanagi M"/>
            <person name="Keeley SD"/>
            <person name="Tatsumi K"/>
            <person name="Tanaka K"/>
            <person name="Motone F"/>
            <person name="Kageyama Y"/>
            <person name="Nozu R"/>
            <person name="Adachi N"/>
            <person name="Nishimura O"/>
            <person name="Nakagawa R"/>
            <person name="Tanegashima C"/>
            <person name="Kiyatake I"/>
            <person name="Matsumoto R"/>
            <person name="Murakumo K"/>
            <person name="Nishida K"/>
            <person name="Terakita A"/>
            <person name="Kuratani S"/>
            <person name="Sato K"/>
            <person name="Hyodo S Kuraku.S."/>
        </authorList>
    </citation>
    <scope>NUCLEOTIDE SEQUENCE [LARGE SCALE GENOMIC DNA]</scope>
</reference>
<evidence type="ECO:0000259" key="9">
    <source>
        <dbReference type="PROSITE" id="PS50268"/>
    </source>
</evidence>
<dbReference type="Proteomes" id="UP000287033">
    <property type="component" value="Unassembled WGS sequence"/>
</dbReference>
<dbReference type="GO" id="GO:0005886">
    <property type="term" value="C:plasma membrane"/>
    <property type="evidence" value="ECO:0007669"/>
    <property type="project" value="UniProtKB-SubCell"/>
</dbReference>
<evidence type="ECO:0000256" key="7">
    <source>
        <dbReference type="PROSITE-ProRule" id="PRU00043"/>
    </source>
</evidence>
<comment type="caution">
    <text evidence="11">The sequence shown here is derived from an EMBL/GenBank/DDBJ whole genome shotgun (WGS) entry which is preliminary data.</text>
</comment>
<feature type="domain" description="HYR" evidence="10">
    <location>
        <begin position="454"/>
        <end position="558"/>
    </location>
</feature>
<feature type="domain" description="Cadherin" evidence="9">
    <location>
        <begin position="348"/>
        <end position="461"/>
    </location>
</feature>
<dbReference type="PANTHER" id="PTHR24026:SF126">
    <property type="entry name" value="PROTOCADHERIN FAT 4"/>
    <property type="match status" value="1"/>
</dbReference>
<dbReference type="SUPFAM" id="SSF49313">
    <property type="entry name" value="Cadherin-like"/>
    <property type="match status" value="13"/>
</dbReference>
<feature type="domain" description="Cadherin" evidence="9">
    <location>
        <begin position="463"/>
        <end position="569"/>
    </location>
</feature>
<dbReference type="PANTHER" id="PTHR24026">
    <property type="entry name" value="FAT ATYPICAL CADHERIN-RELATED"/>
    <property type="match status" value="1"/>
</dbReference>
<feature type="domain" description="Cadherin" evidence="9">
    <location>
        <begin position="1017"/>
        <end position="1117"/>
    </location>
</feature>
<dbReference type="PROSITE" id="PS50268">
    <property type="entry name" value="CADHERIN_2"/>
    <property type="match status" value="14"/>
</dbReference>
<keyword evidence="2 8" id="KW-0812">Transmembrane</keyword>
<dbReference type="PRINTS" id="PR00205">
    <property type="entry name" value="CADHERIN"/>
</dbReference>
<evidence type="ECO:0000313" key="11">
    <source>
        <dbReference type="EMBL" id="GCC34006.1"/>
    </source>
</evidence>
<protein>
    <recommendedName>
        <fullName evidence="13">Protocadherin Fat 4</fullName>
    </recommendedName>
</protein>
<gene>
    <name evidence="11" type="ORF">chiPu_0012479</name>
</gene>
<evidence type="ECO:0000256" key="5">
    <source>
        <dbReference type="ARBA" id="ARBA00022989"/>
    </source>
</evidence>
<dbReference type="GO" id="GO:0007156">
    <property type="term" value="P:homophilic cell adhesion via plasma membrane adhesion molecules"/>
    <property type="evidence" value="ECO:0007669"/>
    <property type="project" value="InterPro"/>
</dbReference>
<dbReference type="PROSITE" id="PS50825">
    <property type="entry name" value="HYR"/>
    <property type="match status" value="1"/>
</dbReference>
<dbReference type="SMART" id="SM00112">
    <property type="entry name" value="CA"/>
    <property type="match status" value="13"/>
</dbReference>
<proteinExistence type="predicted"/>
<feature type="domain" description="Cadherin" evidence="9">
    <location>
        <begin position="93"/>
        <end position="132"/>
    </location>
</feature>
<dbReference type="PROSITE" id="PS00232">
    <property type="entry name" value="CADHERIN_1"/>
    <property type="match status" value="1"/>
</dbReference>
<evidence type="ECO:0000259" key="10">
    <source>
        <dbReference type="PROSITE" id="PS50825"/>
    </source>
</evidence>
<name>A0A401SUH4_CHIPU</name>
<dbReference type="Gene3D" id="2.60.40.60">
    <property type="entry name" value="Cadherins"/>
    <property type="match status" value="13"/>
</dbReference>
<accession>A0A401SUH4</accession>
<evidence type="ECO:0000256" key="6">
    <source>
        <dbReference type="ARBA" id="ARBA00023136"/>
    </source>
</evidence>
<sequence>MQSERTLFYAVISINDTGSPSLSCTGTVTITITDVNDEVPIISILELRFNDKEQPKSGEHKENNINCIFDSTETDGAAILGLNSCEELKTVSVNHELFYAVAFINDTGSPSLSCTGTVTITIADVNDEVPIISPCPSSTLTPYEEVAAGTTLITLSASDGDSNENLTFSFAVNEPAFQITQVGNTAIISNTLILDYDSTSTATFYTLDVVVTDLGGNQAMCNLNVSLISVNESPICDAVFTAGTGPFVTITETVVVGTPVYKLTASDPDGDTLQYSFLPSSSTNTIALFNLDSSGQITTAAALDFENGDMLFYAVISISDTGSPSLSCTGTVTITITDVNDEVPIISHCPTSTLTLNDDVAPGTLLTTLSASDGDSFNNLTFGFAANEPSFQISQGPSVALPETITIGASVYKLTATDPDKDPLQLFYAVISISDTGSPSLSCTGTVTITITDVNDEVPIISNCPSSTLTLNDDVAAGTTLTTLSASDSDNSDSLTYSFAVNDPSFQISQVGDTAIITNTFTLDYDNVSVAIFYTLNVVVKDLGGNQAICTLRISLIAVNEDPICDAVFTAGTASVDINETNDDLTAIYQVSATDPDFEDSLTFDIKSQTSSPVAGGNFFSIDSGTGIVYQNSSMSLDYDSGYHVFKLEITVKDKGIPAPQKSCEGTLTINIIDENDELPIVSPENPINITDDILNGTVVLQMNATDKDAGDIVSFKLASPSDEFSIDPITGILTTIKVLDYDSSTTQRSYSLQVFAIDKGFNTVTVTLTILLQPVNEPPVCTSPAFVQGTATVNIDENYPNLKSIYQVTATDPDVEDSMTFSIDSQESSPVTGGYLFSIDPDTGIVFRNSTIALDYDNTYHLFTLKIVANDEGSPPPQMSCKGTLTITVNNLNDEAPIFTPIPSDTIHVKEEVFIGTLLVKMEASDLDQSDNVSFEFIDPQPLFSIDIDSGDITSQMRLDYDSPDVAKVYLLPIRAYDNNQTHSSTYTLTVSVDNVDEAPVCDPAFAVGTGVSLVIPENFPTSASVYQILAADPDVNDSITYSITDETAGTAQFFTLDANTGLISRSSVSPLDYEDGLTTFQMKVIVSEIGKSTPNSCTGSITINLKNLNDESPLFSAISPNPLTINENLPKGTLIVEVDATDKDADDVIYYEFVKTYAGFMIEEDTGEVKMAYPLDYDDTNTPTTSVLEIRAYDLDRVHSSTATLTVHIADINDNPPQCSRYLYILELLETVREDTPVVTLNCWDNDRTAANNILKYTMIPDKFSPGRFNLANNEITIGRSRLQYDDSSFAAVNFQHEILVKVEDNGIPPLTSTSTVIVKVIRVNEEYPSSFSRTFNIFEDSPIGALVGIATFTDGDLPNHRMKYSIVGGNSDVPPKFYIEPNSGRIRLLNLLDRETQDTYTLTVGAEDMNNDPQPDRWRRRRGSTKVTVNVMNVNDEPPVCDPDYYEQTVYSTITVPFIQLQCSDKDSPDHELTYSIVGGIEHPRDYTLLIQVTDEFGGDKHQRLTSTATVVIHIVPWTTTQPTASNVTEFPNRVLTLTSFNWSPEGWFVAVLTLAGALTVLTVSGIAWLCYQKAQSVTNQPRSILKQSQLPEKQDEVML</sequence>
<evidence type="ECO:0000256" key="8">
    <source>
        <dbReference type="SAM" id="Phobius"/>
    </source>
</evidence>
<feature type="domain" description="Cadherin" evidence="9">
    <location>
        <begin position="144"/>
        <end position="240"/>
    </location>
</feature>
<dbReference type="CDD" id="cd11304">
    <property type="entry name" value="Cadherin_repeat"/>
    <property type="match status" value="12"/>
</dbReference>
<feature type="domain" description="Cadherin" evidence="9">
    <location>
        <begin position="1332"/>
        <end position="1444"/>
    </location>
</feature>
<evidence type="ECO:0000313" key="12">
    <source>
        <dbReference type="Proteomes" id="UP000287033"/>
    </source>
</evidence>
<feature type="domain" description="Cadherin" evidence="9">
    <location>
        <begin position="1222"/>
        <end position="1333"/>
    </location>
</feature>
<dbReference type="InterPro" id="IPR015919">
    <property type="entry name" value="Cadherin-like_sf"/>
</dbReference>
<dbReference type="STRING" id="137246.A0A401SUH4"/>
<dbReference type="OMA" id="NEDPVCD"/>
<evidence type="ECO:0000256" key="3">
    <source>
        <dbReference type="ARBA" id="ARBA00022737"/>
    </source>
</evidence>